<accession>A0A015JZQ8</accession>
<reference evidence="1 2" key="1">
    <citation type="submission" date="2014-02" db="EMBL/GenBank/DDBJ databases">
        <title>Single nucleus genome sequencing reveals high similarity among nuclei of an endomycorrhizal fungus.</title>
        <authorList>
            <person name="Lin K."/>
            <person name="Geurts R."/>
            <person name="Zhang Z."/>
            <person name="Limpens E."/>
            <person name="Saunders D.G."/>
            <person name="Mu D."/>
            <person name="Pang E."/>
            <person name="Cao H."/>
            <person name="Cha H."/>
            <person name="Lin T."/>
            <person name="Zhou Q."/>
            <person name="Shang Y."/>
            <person name="Li Y."/>
            <person name="Ivanov S."/>
            <person name="Sharma T."/>
            <person name="Velzen R.V."/>
            <person name="Ruijter N.D."/>
            <person name="Aanen D.K."/>
            <person name="Win J."/>
            <person name="Kamoun S."/>
            <person name="Bisseling T."/>
            <person name="Huang S."/>
        </authorList>
    </citation>
    <scope>NUCLEOTIDE SEQUENCE [LARGE SCALE GENOMIC DNA]</scope>
    <source>
        <strain evidence="2">DAOM197198w</strain>
    </source>
</reference>
<evidence type="ECO:0000313" key="2">
    <source>
        <dbReference type="Proteomes" id="UP000022910"/>
    </source>
</evidence>
<proteinExistence type="predicted"/>
<comment type="caution">
    <text evidence="1">The sequence shown here is derived from an EMBL/GenBank/DDBJ whole genome shotgun (WGS) entry which is preliminary data.</text>
</comment>
<evidence type="ECO:0000313" key="1">
    <source>
        <dbReference type="EMBL" id="EXX60574.1"/>
    </source>
</evidence>
<keyword evidence="2" id="KW-1185">Reference proteome</keyword>
<dbReference type="HOGENOM" id="CLU_088674_0_0_1"/>
<dbReference type="SUPFAM" id="SSF47095">
    <property type="entry name" value="HMG-box"/>
    <property type="match status" value="1"/>
</dbReference>
<protein>
    <submittedName>
        <fullName evidence="1">Uncharacterized protein</fullName>
    </submittedName>
</protein>
<dbReference type="SMR" id="A0A015JZQ8"/>
<dbReference type="AlphaFoldDB" id="A0A015JZQ8"/>
<organism evidence="1 2">
    <name type="scientific">Rhizophagus irregularis (strain DAOM 197198w)</name>
    <name type="common">Glomus intraradices</name>
    <dbReference type="NCBI Taxonomy" id="1432141"/>
    <lineage>
        <taxon>Eukaryota</taxon>
        <taxon>Fungi</taxon>
        <taxon>Fungi incertae sedis</taxon>
        <taxon>Mucoromycota</taxon>
        <taxon>Glomeromycotina</taxon>
        <taxon>Glomeromycetes</taxon>
        <taxon>Glomerales</taxon>
        <taxon>Glomeraceae</taxon>
        <taxon>Rhizophagus</taxon>
    </lineage>
</organism>
<dbReference type="EMBL" id="JEMT01025887">
    <property type="protein sequence ID" value="EXX60574.1"/>
    <property type="molecule type" value="Genomic_DNA"/>
</dbReference>
<dbReference type="Gene3D" id="1.10.30.10">
    <property type="entry name" value="High mobility group box domain"/>
    <property type="match status" value="1"/>
</dbReference>
<dbReference type="Proteomes" id="UP000022910">
    <property type="component" value="Unassembled WGS sequence"/>
</dbReference>
<dbReference type="InterPro" id="IPR036910">
    <property type="entry name" value="HMG_box_dom_sf"/>
</dbReference>
<name>A0A015JZQ8_RHIIW</name>
<sequence length="253" mass="29649">MPKTISKKKDYNRNFINPDINIDNSKINTEIDINENNISNILSYIRPSFPPIIKIDDLIKNAKTNNKRKSIPNAFIVYRMALIKEYRIKNRKLPPMAELSKIAKNSWDLETKEVKDYYEEFVKEAKSIYNKSNVQIVMDKHVSDSRNCIKNEQALNQTVSNIMEVMDDVMVYEADDCITYSTEQINNIQDTIVLPIEDTFYMDNSYFQIQNFAINAEYYSQFNNMVFPDIISIDPCQDYISMTEQVIDYMLGN</sequence>
<dbReference type="OrthoDB" id="2312334at2759"/>
<gene>
    <name evidence="1" type="ORF">RirG_178610</name>
</gene>